<evidence type="ECO:0000313" key="4">
    <source>
        <dbReference type="Proteomes" id="UP001596292"/>
    </source>
</evidence>
<dbReference type="RefSeq" id="WP_378968163.1">
    <property type="nucleotide sequence ID" value="NZ_JBHSWN010000001.1"/>
</dbReference>
<dbReference type="InterPro" id="IPR050807">
    <property type="entry name" value="TransReg_Diox_bact_type"/>
</dbReference>
<keyword evidence="4" id="KW-1185">Reference proteome</keyword>
<dbReference type="CDD" id="cd00093">
    <property type="entry name" value="HTH_XRE"/>
    <property type="match status" value="1"/>
</dbReference>
<dbReference type="Gene3D" id="1.10.260.40">
    <property type="entry name" value="lambda repressor-like DNA-binding domains"/>
    <property type="match status" value="1"/>
</dbReference>
<name>A0ABW2BFW7_9HYPH</name>
<feature type="domain" description="HTH cro/C1-type" evidence="2">
    <location>
        <begin position="11"/>
        <end position="65"/>
    </location>
</feature>
<dbReference type="EMBL" id="JBHSWN010000001">
    <property type="protein sequence ID" value="MFC6789307.1"/>
    <property type="molecule type" value="Genomic_DNA"/>
</dbReference>
<dbReference type="SUPFAM" id="SSF47413">
    <property type="entry name" value="lambda repressor-like DNA-binding domains"/>
    <property type="match status" value="1"/>
</dbReference>
<sequence>MSLAVIFGANLRHHRKGRHLTQAELAERVKLSTEMISKMERGIAAPSMVTIERLANILDVPAVAFFGVGTVLTHDSERSRLLGKVHTRLSRLNEAQLARANRMLAALTD</sequence>
<dbReference type="InterPro" id="IPR010982">
    <property type="entry name" value="Lambda_DNA-bd_dom_sf"/>
</dbReference>
<evidence type="ECO:0000256" key="1">
    <source>
        <dbReference type="ARBA" id="ARBA00023125"/>
    </source>
</evidence>
<evidence type="ECO:0000259" key="2">
    <source>
        <dbReference type="PROSITE" id="PS50943"/>
    </source>
</evidence>
<reference evidence="4" key="1">
    <citation type="journal article" date="2019" name="Int. J. Syst. Evol. Microbiol.">
        <title>The Global Catalogue of Microorganisms (GCM) 10K type strain sequencing project: providing services to taxonomists for standard genome sequencing and annotation.</title>
        <authorList>
            <consortium name="The Broad Institute Genomics Platform"/>
            <consortium name="The Broad Institute Genome Sequencing Center for Infectious Disease"/>
            <person name="Wu L."/>
            <person name="Ma J."/>
        </authorList>
    </citation>
    <scope>NUCLEOTIDE SEQUENCE [LARGE SCALE GENOMIC DNA]</scope>
    <source>
        <strain evidence="4">CCUG 48316</strain>
    </source>
</reference>
<organism evidence="3 4">
    <name type="scientific">Methylobacterium komagatae</name>
    <dbReference type="NCBI Taxonomy" id="374425"/>
    <lineage>
        <taxon>Bacteria</taxon>
        <taxon>Pseudomonadati</taxon>
        <taxon>Pseudomonadota</taxon>
        <taxon>Alphaproteobacteria</taxon>
        <taxon>Hyphomicrobiales</taxon>
        <taxon>Methylobacteriaceae</taxon>
        <taxon>Methylobacterium</taxon>
    </lineage>
</organism>
<comment type="caution">
    <text evidence="3">The sequence shown here is derived from an EMBL/GenBank/DDBJ whole genome shotgun (WGS) entry which is preliminary data.</text>
</comment>
<accession>A0ABW2BFW7</accession>
<dbReference type="InterPro" id="IPR001387">
    <property type="entry name" value="Cro/C1-type_HTH"/>
</dbReference>
<dbReference type="PANTHER" id="PTHR46797:SF1">
    <property type="entry name" value="METHYLPHOSPHONATE SYNTHASE"/>
    <property type="match status" value="1"/>
</dbReference>
<keyword evidence="1" id="KW-0238">DNA-binding</keyword>
<dbReference type="Proteomes" id="UP001596292">
    <property type="component" value="Unassembled WGS sequence"/>
</dbReference>
<gene>
    <name evidence="3" type="ORF">ACFQE0_06505</name>
</gene>
<protein>
    <submittedName>
        <fullName evidence="3">Helix-turn-helix domain-containing protein</fullName>
    </submittedName>
</protein>
<dbReference type="Pfam" id="PF01381">
    <property type="entry name" value="HTH_3"/>
    <property type="match status" value="1"/>
</dbReference>
<dbReference type="PROSITE" id="PS50943">
    <property type="entry name" value="HTH_CROC1"/>
    <property type="match status" value="1"/>
</dbReference>
<dbReference type="PANTHER" id="PTHR46797">
    <property type="entry name" value="HTH-TYPE TRANSCRIPTIONAL REGULATOR"/>
    <property type="match status" value="1"/>
</dbReference>
<evidence type="ECO:0000313" key="3">
    <source>
        <dbReference type="EMBL" id="MFC6789307.1"/>
    </source>
</evidence>
<proteinExistence type="predicted"/>
<dbReference type="SMART" id="SM00530">
    <property type="entry name" value="HTH_XRE"/>
    <property type="match status" value="1"/>
</dbReference>